<dbReference type="EMBL" id="JBAMMX010000012">
    <property type="protein sequence ID" value="KAK6929653.1"/>
    <property type="molecule type" value="Genomic_DNA"/>
</dbReference>
<dbReference type="GO" id="GO:0036172">
    <property type="term" value="P:thiamine salvage"/>
    <property type="evidence" value="ECO:0007669"/>
    <property type="project" value="UniProtKB-ARBA"/>
</dbReference>
<comment type="catalytic activity">
    <reaction evidence="1">
        <text>5-(2-hydroxyethyl)-4-methylthiazole + ATP = 4-methyl-5-(2-phosphooxyethyl)-thiazole + ADP + H(+)</text>
        <dbReference type="Rhea" id="RHEA:24212"/>
        <dbReference type="ChEBI" id="CHEBI:15378"/>
        <dbReference type="ChEBI" id="CHEBI:17957"/>
        <dbReference type="ChEBI" id="CHEBI:30616"/>
        <dbReference type="ChEBI" id="CHEBI:58296"/>
        <dbReference type="ChEBI" id="CHEBI:456216"/>
        <dbReference type="EC" id="2.7.1.50"/>
    </reaction>
</comment>
<evidence type="ECO:0000256" key="11">
    <source>
        <dbReference type="ARBA" id="ARBA00022977"/>
    </source>
</evidence>
<keyword evidence="5" id="KW-0808">Transferase</keyword>
<evidence type="ECO:0000256" key="13">
    <source>
        <dbReference type="ARBA" id="ARBA00061710"/>
    </source>
</evidence>
<name>A0AAN8VL80_9MAGN</name>
<evidence type="ECO:0000256" key="5">
    <source>
        <dbReference type="ARBA" id="ARBA00022679"/>
    </source>
</evidence>
<evidence type="ECO:0000256" key="15">
    <source>
        <dbReference type="ARBA" id="ARBA00075066"/>
    </source>
</evidence>
<dbReference type="SUPFAM" id="SSF53613">
    <property type="entry name" value="Ribokinase-like"/>
    <property type="match status" value="1"/>
</dbReference>
<evidence type="ECO:0000256" key="14">
    <source>
        <dbReference type="ARBA" id="ARBA00073007"/>
    </source>
</evidence>
<evidence type="ECO:0000256" key="6">
    <source>
        <dbReference type="ARBA" id="ARBA00022723"/>
    </source>
</evidence>
<keyword evidence="7" id="KW-0547">Nucleotide-binding</keyword>
<evidence type="ECO:0000256" key="7">
    <source>
        <dbReference type="ARBA" id="ARBA00022741"/>
    </source>
</evidence>
<comment type="pathway">
    <text evidence="3">Cofactor biosynthesis; thiamine diphosphate biosynthesis; 4-methyl-5-(2-phosphoethyl)-thiazole from 5-(2-hydroxyethyl)-4-methylthiazole: step 1/1.</text>
</comment>
<dbReference type="AlphaFoldDB" id="A0AAN8VL80"/>
<dbReference type="Proteomes" id="UP001370490">
    <property type="component" value="Unassembled WGS sequence"/>
</dbReference>
<dbReference type="EC" id="2.7.1.50" evidence="4"/>
<evidence type="ECO:0000256" key="12">
    <source>
        <dbReference type="ARBA" id="ARBA00053468"/>
    </source>
</evidence>
<gene>
    <name evidence="16" type="ORF">RJ641_003747</name>
</gene>
<dbReference type="HAMAP" id="MF_00228">
    <property type="entry name" value="Thz_kinase"/>
    <property type="match status" value="1"/>
</dbReference>
<dbReference type="Pfam" id="PF02110">
    <property type="entry name" value="HK"/>
    <property type="match status" value="1"/>
</dbReference>
<dbReference type="InterPro" id="IPR000417">
    <property type="entry name" value="Hyethyz_kinase"/>
</dbReference>
<dbReference type="PIRSF" id="PIRSF000513">
    <property type="entry name" value="Thz_kinase"/>
    <property type="match status" value="1"/>
</dbReference>
<evidence type="ECO:0000256" key="9">
    <source>
        <dbReference type="ARBA" id="ARBA00022840"/>
    </source>
</evidence>
<accession>A0AAN8VL80</accession>
<keyword evidence="6" id="KW-0479">Metal-binding</keyword>
<dbReference type="FunFam" id="3.40.1190.20:FF:000015">
    <property type="entry name" value="Hydroxyethylthiazole kinase"/>
    <property type="match status" value="1"/>
</dbReference>
<dbReference type="InterPro" id="IPR029056">
    <property type="entry name" value="Ribokinase-like"/>
</dbReference>
<comment type="similarity">
    <text evidence="13">Belongs to the Thz kinase family.</text>
</comment>
<proteinExistence type="inferred from homology"/>
<evidence type="ECO:0000313" key="16">
    <source>
        <dbReference type="EMBL" id="KAK6929653.1"/>
    </source>
</evidence>
<dbReference type="GO" id="GO:0005524">
    <property type="term" value="F:ATP binding"/>
    <property type="evidence" value="ECO:0007669"/>
    <property type="project" value="UniProtKB-KW"/>
</dbReference>
<dbReference type="GO" id="GO:0004417">
    <property type="term" value="F:hydroxyethylthiazole kinase activity"/>
    <property type="evidence" value="ECO:0007669"/>
    <property type="project" value="UniProtKB-EC"/>
</dbReference>
<keyword evidence="9" id="KW-0067">ATP-binding</keyword>
<dbReference type="CDD" id="cd01170">
    <property type="entry name" value="THZ_kinase"/>
    <property type="match status" value="1"/>
</dbReference>
<evidence type="ECO:0000256" key="2">
    <source>
        <dbReference type="ARBA" id="ARBA00001946"/>
    </source>
</evidence>
<dbReference type="Gene3D" id="3.40.1190.20">
    <property type="match status" value="1"/>
</dbReference>
<evidence type="ECO:0000256" key="8">
    <source>
        <dbReference type="ARBA" id="ARBA00022777"/>
    </source>
</evidence>
<comment type="cofactor">
    <cofactor evidence="2">
        <name>Mg(2+)</name>
        <dbReference type="ChEBI" id="CHEBI:18420"/>
    </cofactor>
</comment>
<comment type="function">
    <text evidence="12">Thiazole kinase involved in thiamine salvage pathway.</text>
</comment>
<dbReference type="GO" id="GO:0000287">
    <property type="term" value="F:magnesium ion binding"/>
    <property type="evidence" value="ECO:0007669"/>
    <property type="project" value="InterPro"/>
</dbReference>
<keyword evidence="10" id="KW-0460">Magnesium</keyword>
<reference evidence="16 17" key="1">
    <citation type="submission" date="2023-12" db="EMBL/GenBank/DDBJ databases">
        <title>A high-quality genome assembly for Dillenia turbinata (Dilleniales).</title>
        <authorList>
            <person name="Chanderbali A."/>
        </authorList>
    </citation>
    <scope>NUCLEOTIDE SEQUENCE [LARGE SCALE GENOMIC DNA]</scope>
    <source>
        <strain evidence="16">LSX21</strain>
        <tissue evidence="16">Leaf</tissue>
    </source>
</reference>
<dbReference type="NCBIfam" id="NF006830">
    <property type="entry name" value="PRK09355.1"/>
    <property type="match status" value="1"/>
</dbReference>
<organism evidence="16 17">
    <name type="scientific">Dillenia turbinata</name>
    <dbReference type="NCBI Taxonomy" id="194707"/>
    <lineage>
        <taxon>Eukaryota</taxon>
        <taxon>Viridiplantae</taxon>
        <taxon>Streptophyta</taxon>
        <taxon>Embryophyta</taxon>
        <taxon>Tracheophyta</taxon>
        <taxon>Spermatophyta</taxon>
        <taxon>Magnoliopsida</taxon>
        <taxon>eudicotyledons</taxon>
        <taxon>Gunneridae</taxon>
        <taxon>Pentapetalae</taxon>
        <taxon>Dilleniales</taxon>
        <taxon>Dilleniaceae</taxon>
        <taxon>Dillenia</taxon>
    </lineage>
</organism>
<keyword evidence="17" id="KW-1185">Reference proteome</keyword>
<evidence type="ECO:0000256" key="1">
    <source>
        <dbReference type="ARBA" id="ARBA00001771"/>
    </source>
</evidence>
<protein>
    <recommendedName>
        <fullName evidence="14">Hydroxyethylthiazole kinase</fullName>
        <ecNumber evidence="4">2.7.1.50</ecNumber>
    </recommendedName>
    <alternativeName>
        <fullName evidence="15">4-methyl-5-beta-hydroxyethylthiazole kinase</fullName>
    </alternativeName>
</protein>
<evidence type="ECO:0000256" key="10">
    <source>
        <dbReference type="ARBA" id="ARBA00022842"/>
    </source>
</evidence>
<evidence type="ECO:0000256" key="4">
    <source>
        <dbReference type="ARBA" id="ARBA00012129"/>
    </source>
</evidence>
<comment type="caution">
    <text evidence="16">The sequence shown here is derived from an EMBL/GenBank/DDBJ whole genome shotgun (WGS) entry which is preliminary data.</text>
</comment>
<sequence length="302" mass="31667">MEEMNMKNGEEEQENWGSRAWTHLTELRVQSPLIQCITNYVSMDLMANTLLAAGASPAMVHTLEELSDFTPHIHALCVNVGTLSPDWVPSMKLAAQLASQLGKPWVLDPVAAGATEFRIRVCLELVGLKPTVIRGNASEILALSKASVARSSKGVDSSHESTDAVEAAVSLAQASGSIVAVSGAVDIVTDGNRVVGAHNGVPMLQKITATGCAVTALIAAFVAVDPSHAFEATTSALSLFGVAAELGMDMAKGPASLRMHLIDSLYALDQATVLQRVNITNMLTSPSLLDLLGTKSGILKGI</sequence>
<keyword evidence="8 16" id="KW-0418">Kinase</keyword>
<dbReference type="PRINTS" id="PR01099">
    <property type="entry name" value="HYETHTZKNASE"/>
</dbReference>
<evidence type="ECO:0000256" key="3">
    <source>
        <dbReference type="ARBA" id="ARBA00004868"/>
    </source>
</evidence>
<keyword evidence="11" id="KW-0784">Thiamine biosynthesis</keyword>
<evidence type="ECO:0000313" key="17">
    <source>
        <dbReference type="Proteomes" id="UP001370490"/>
    </source>
</evidence>